<dbReference type="Proteomes" id="UP000002308">
    <property type="component" value="Chromosome"/>
</dbReference>
<dbReference type="KEGG" id="siy:YG5714_1756"/>
<dbReference type="AlphaFoldDB" id="C3N718"/>
<dbReference type="GeneID" id="7807443"/>
<reference evidence="2 3" key="1">
    <citation type="journal article" date="2009" name="Proc. Natl. Acad. Sci. U.S.A.">
        <title>Biogeography of the Sulfolobus islandicus pan-genome.</title>
        <authorList>
            <person name="Reno M.L."/>
            <person name="Held N.L."/>
            <person name="Fields C.J."/>
            <person name="Burke P.V."/>
            <person name="Whitaker R.J."/>
        </authorList>
    </citation>
    <scope>NUCLEOTIDE SEQUENCE [LARGE SCALE GENOMIC DNA]</scope>
    <source>
        <strain evidence="3">Y.G.57.14 / Yellowstone #1</strain>
    </source>
</reference>
<evidence type="ECO:0000313" key="3">
    <source>
        <dbReference type="Proteomes" id="UP000002308"/>
    </source>
</evidence>
<name>C3N718_SACI7</name>
<organism evidence="2 3">
    <name type="scientific">Saccharolobus islandicus (strain Y.G.57.14 / Yellowstone #1)</name>
    <name type="common">Sulfolobus islandicus</name>
    <dbReference type="NCBI Taxonomy" id="439386"/>
    <lineage>
        <taxon>Archaea</taxon>
        <taxon>Thermoproteota</taxon>
        <taxon>Thermoprotei</taxon>
        <taxon>Sulfolobales</taxon>
        <taxon>Sulfolobaceae</taxon>
        <taxon>Saccharolobus</taxon>
    </lineage>
</organism>
<keyword evidence="1" id="KW-0812">Transmembrane</keyword>
<feature type="transmembrane region" description="Helical" evidence="1">
    <location>
        <begin position="56"/>
        <end position="75"/>
    </location>
</feature>
<dbReference type="RefSeq" id="WP_012716336.1">
    <property type="nucleotide sequence ID" value="NC_012622.1"/>
</dbReference>
<evidence type="ECO:0000256" key="1">
    <source>
        <dbReference type="SAM" id="Phobius"/>
    </source>
</evidence>
<evidence type="ECO:0000313" key="2">
    <source>
        <dbReference type="EMBL" id="ACP46012.1"/>
    </source>
</evidence>
<dbReference type="EMBL" id="CP001403">
    <property type="protein sequence ID" value="ACP46012.1"/>
    <property type="molecule type" value="Genomic_DNA"/>
</dbReference>
<dbReference type="InterPro" id="IPR020261">
    <property type="entry name" value="DUF5493"/>
</dbReference>
<keyword evidence="1" id="KW-0472">Membrane</keyword>
<dbReference type="Pfam" id="PF17597">
    <property type="entry name" value="DUF5493"/>
    <property type="match status" value="1"/>
</dbReference>
<sequence>MMSALGDVIYVVSILFPALGLISRNYLVNLMGTFLGVLGFLVFVQNYTDIAFSGSTFYLAIFPLLLGLVNLGYFFNWVREERI</sequence>
<accession>C3N718</accession>
<evidence type="ECO:0008006" key="4">
    <source>
        <dbReference type="Google" id="ProtNLM"/>
    </source>
</evidence>
<keyword evidence="1" id="KW-1133">Transmembrane helix</keyword>
<gene>
    <name evidence="2" type="ordered locus">YG5714_1756</name>
</gene>
<feature type="transmembrane region" description="Helical" evidence="1">
    <location>
        <begin position="26"/>
        <end position="44"/>
    </location>
</feature>
<proteinExistence type="predicted"/>
<protein>
    <recommendedName>
        <fullName evidence="4">Permease</fullName>
    </recommendedName>
</protein>
<dbReference type="HOGENOM" id="CLU_2550342_0_0_2"/>